<evidence type="ECO:0000313" key="15">
    <source>
        <dbReference type="EMBL" id="SFP88035.1"/>
    </source>
</evidence>
<evidence type="ECO:0000256" key="10">
    <source>
        <dbReference type="ARBA" id="ARBA00023004"/>
    </source>
</evidence>
<reference evidence="16" key="1">
    <citation type="submission" date="2016-10" db="EMBL/GenBank/DDBJ databases">
        <authorList>
            <person name="Varghese N."/>
            <person name="Submissions S."/>
        </authorList>
    </citation>
    <scope>NUCLEOTIDE SEQUENCE [LARGE SCALE GENOMIC DNA]</scope>
    <source>
        <strain evidence="16">P18</strain>
    </source>
</reference>
<dbReference type="EC" id="4.4.1.21" evidence="5"/>
<dbReference type="NCBIfam" id="NF002604">
    <property type="entry name" value="PRK02260.1-4"/>
    <property type="match status" value="1"/>
</dbReference>
<keyword evidence="9" id="KW-0071">Autoinducer synthesis</keyword>
<evidence type="ECO:0000256" key="3">
    <source>
        <dbReference type="ARBA" id="ARBA00007311"/>
    </source>
</evidence>
<protein>
    <recommendedName>
        <fullName evidence="6">S-ribosylhomocysteine lyase</fullName>
        <ecNumber evidence="5">4.4.1.21</ecNumber>
    </recommendedName>
    <alternativeName>
        <fullName evidence="13">AI-2 synthesis protein</fullName>
    </alternativeName>
    <alternativeName>
        <fullName evidence="14">Autoinducer-2 production protein LuxS</fullName>
    </alternativeName>
</protein>
<dbReference type="GO" id="GO:0043768">
    <property type="term" value="F:S-ribosylhomocysteine lyase activity"/>
    <property type="evidence" value="ECO:0007669"/>
    <property type="project" value="UniProtKB-EC"/>
</dbReference>
<evidence type="ECO:0000256" key="4">
    <source>
        <dbReference type="ARBA" id="ARBA00011738"/>
    </source>
</evidence>
<dbReference type="PANTHER" id="PTHR35799">
    <property type="entry name" value="S-RIBOSYLHOMOCYSTEINE LYASE"/>
    <property type="match status" value="1"/>
</dbReference>
<keyword evidence="11 15" id="KW-0456">Lyase</keyword>
<dbReference type="RefSeq" id="WP_074887087.1">
    <property type="nucleotide sequence ID" value="NZ_FOXO01000010.1"/>
</dbReference>
<dbReference type="Pfam" id="PF02664">
    <property type="entry name" value="LuxS"/>
    <property type="match status" value="1"/>
</dbReference>
<evidence type="ECO:0000256" key="7">
    <source>
        <dbReference type="ARBA" id="ARBA00022654"/>
    </source>
</evidence>
<evidence type="ECO:0000313" key="16">
    <source>
        <dbReference type="Proteomes" id="UP000182624"/>
    </source>
</evidence>
<dbReference type="GO" id="GO:0005506">
    <property type="term" value="F:iron ion binding"/>
    <property type="evidence" value="ECO:0007669"/>
    <property type="project" value="InterPro"/>
</dbReference>
<dbReference type="InterPro" id="IPR003815">
    <property type="entry name" value="S-ribosylhomocysteinase"/>
</dbReference>
<sequence>MDLIPSFSVDHTKIIPGIFTSRVDTLGDYKVTTYDIRVTRPNVEPAVDVAAMHSLEHIIATFLRNDPDWKDQIIYWGPMGCLTGFYLIMKGNREPKEIHDLLLRAFQSVENTEEVPGASAVNCGNYLMHNLEIAKWHARKFAAYLAENANNSMIFEYPKSERLVTDDGRQFFDS</sequence>
<keyword evidence="10" id="KW-0408">Iron</keyword>
<dbReference type="InterPro" id="IPR011249">
    <property type="entry name" value="Metalloenz_LuxS/M16"/>
</dbReference>
<evidence type="ECO:0000256" key="5">
    <source>
        <dbReference type="ARBA" id="ARBA00012240"/>
    </source>
</evidence>
<evidence type="ECO:0000256" key="11">
    <source>
        <dbReference type="ARBA" id="ARBA00023239"/>
    </source>
</evidence>
<evidence type="ECO:0000256" key="9">
    <source>
        <dbReference type="ARBA" id="ARBA00022929"/>
    </source>
</evidence>
<evidence type="ECO:0000256" key="14">
    <source>
        <dbReference type="ARBA" id="ARBA00031777"/>
    </source>
</evidence>
<evidence type="ECO:0000256" key="13">
    <source>
        <dbReference type="ARBA" id="ARBA00030600"/>
    </source>
</evidence>
<dbReference type="SUPFAM" id="SSF63411">
    <property type="entry name" value="LuxS/MPP-like metallohydrolase"/>
    <property type="match status" value="1"/>
</dbReference>
<dbReference type="PANTHER" id="PTHR35799:SF1">
    <property type="entry name" value="S-RIBOSYLHOMOCYSTEINE LYASE"/>
    <property type="match status" value="1"/>
</dbReference>
<dbReference type="Gene3D" id="3.30.1360.80">
    <property type="entry name" value="S-ribosylhomocysteinase (LuxS)"/>
    <property type="match status" value="1"/>
</dbReference>
<evidence type="ECO:0000256" key="2">
    <source>
        <dbReference type="ARBA" id="ARBA00001962"/>
    </source>
</evidence>
<keyword evidence="8" id="KW-0479">Metal-binding</keyword>
<evidence type="ECO:0000256" key="8">
    <source>
        <dbReference type="ARBA" id="ARBA00022723"/>
    </source>
</evidence>
<dbReference type="OrthoDB" id="9788129at2"/>
<keyword evidence="7" id="KW-0673">Quorum sensing</keyword>
<evidence type="ECO:0000256" key="1">
    <source>
        <dbReference type="ARBA" id="ARBA00000297"/>
    </source>
</evidence>
<dbReference type="GO" id="GO:0009372">
    <property type="term" value="P:quorum sensing"/>
    <property type="evidence" value="ECO:0007669"/>
    <property type="project" value="UniProtKB-KW"/>
</dbReference>
<comment type="function">
    <text evidence="12">Involved in the synthesis of autoinducer 2 (AI-2) which is secreted by bacteria and is used to communicate both the cell density and the metabolic potential of the environment. The regulation of gene expression in response to changes in cell density is called quorum sensing. Catalyzes the transformation of S-ribosylhomocysteine (RHC) to homocysteine (HC) and 4,5-dihydroxy-2,3-pentadione (DPD).</text>
</comment>
<comment type="similarity">
    <text evidence="3">Belongs to the LuxS family.</text>
</comment>
<evidence type="ECO:0000256" key="12">
    <source>
        <dbReference type="ARBA" id="ARBA00024654"/>
    </source>
</evidence>
<comment type="cofactor">
    <cofactor evidence="2">
        <name>Fe cation</name>
        <dbReference type="ChEBI" id="CHEBI:24875"/>
    </cofactor>
</comment>
<evidence type="ECO:0000256" key="6">
    <source>
        <dbReference type="ARBA" id="ARBA00015130"/>
    </source>
</evidence>
<dbReference type="AlphaFoldDB" id="A0A1I5TYA4"/>
<comment type="subunit">
    <text evidence="4">Homodimer.</text>
</comment>
<name>A0A1I5TYA4_9FIRM</name>
<dbReference type="EMBL" id="FOXO01000010">
    <property type="protein sequence ID" value="SFP88035.1"/>
    <property type="molecule type" value="Genomic_DNA"/>
</dbReference>
<accession>A0A1I5TYA4</accession>
<dbReference type="InterPro" id="IPR037005">
    <property type="entry name" value="LuxS_sf"/>
</dbReference>
<proteinExistence type="inferred from homology"/>
<comment type="catalytic activity">
    <reaction evidence="1">
        <text>S-(5-deoxy-D-ribos-5-yl)-L-homocysteine = (S)-4,5-dihydroxypentane-2,3-dione + L-homocysteine</text>
        <dbReference type="Rhea" id="RHEA:17753"/>
        <dbReference type="ChEBI" id="CHEBI:29484"/>
        <dbReference type="ChEBI" id="CHEBI:58195"/>
        <dbReference type="ChEBI" id="CHEBI:58199"/>
        <dbReference type="EC" id="4.4.1.21"/>
    </reaction>
</comment>
<dbReference type="PRINTS" id="PR01487">
    <property type="entry name" value="LUXSPROTEIN"/>
</dbReference>
<organism evidence="15 16">
    <name type="scientific">Butyrivibrio proteoclasticus</name>
    <dbReference type="NCBI Taxonomy" id="43305"/>
    <lineage>
        <taxon>Bacteria</taxon>
        <taxon>Bacillati</taxon>
        <taxon>Bacillota</taxon>
        <taxon>Clostridia</taxon>
        <taxon>Lachnospirales</taxon>
        <taxon>Lachnospiraceae</taxon>
        <taxon>Butyrivibrio</taxon>
    </lineage>
</organism>
<gene>
    <name evidence="15" type="ORF">SAMN04487928_110105</name>
</gene>
<keyword evidence="16" id="KW-1185">Reference proteome</keyword>
<dbReference type="Proteomes" id="UP000182624">
    <property type="component" value="Unassembled WGS sequence"/>
</dbReference>